<dbReference type="Proteomes" id="UP001412239">
    <property type="component" value="Unassembled WGS sequence"/>
</dbReference>
<proteinExistence type="predicted"/>
<dbReference type="AlphaFoldDB" id="A0A292Q3T3"/>
<protein>
    <recommendedName>
        <fullName evidence="3">Nucleotidyl transferase AbiEii/AbiGii toxin family protein</fullName>
    </recommendedName>
</protein>
<evidence type="ECO:0000313" key="2">
    <source>
        <dbReference type="Proteomes" id="UP001412239"/>
    </source>
</evidence>
<gene>
    <name evidence="1" type="ORF">GSTUAT00002556001</name>
</gene>
<keyword evidence="2" id="KW-1185">Reference proteome</keyword>
<evidence type="ECO:0008006" key="3">
    <source>
        <dbReference type="Google" id="ProtNLM"/>
    </source>
</evidence>
<sequence>MANSTSEKLAMVMTATANLDRAFGEKYILIGGASLICQGSQRVTMDLDVLVPAECIDRVAFTLTQSQDVTRRAGVVYSRAGEAEFPVDILPQIIGDKSFEDLEPFTITILGGIKTLDLPISLGIKIRCWFMRNDEVEPGLRKQISDLEDIDFICNQMQKTNRVVNNALASHPSRLL</sequence>
<dbReference type="EMBL" id="LN890974">
    <property type="protein sequence ID" value="CUS13317.1"/>
    <property type="molecule type" value="Genomic_DNA"/>
</dbReference>
<dbReference type="Gene3D" id="3.30.460.40">
    <property type="match status" value="1"/>
</dbReference>
<organism evidence="1 2">
    <name type="scientific">Tuber aestivum</name>
    <name type="common">summer truffle</name>
    <dbReference type="NCBI Taxonomy" id="59557"/>
    <lineage>
        <taxon>Eukaryota</taxon>
        <taxon>Fungi</taxon>
        <taxon>Dikarya</taxon>
        <taxon>Ascomycota</taxon>
        <taxon>Pezizomycotina</taxon>
        <taxon>Pezizomycetes</taxon>
        <taxon>Pezizales</taxon>
        <taxon>Tuberaceae</taxon>
        <taxon>Tuber</taxon>
    </lineage>
</organism>
<dbReference type="SUPFAM" id="SSF81301">
    <property type="entry name" value="Nucleotidyltransferase"/>
    <property type="match status" value="1"/>
</dbReference>
<evidence type="ECO:0000313" key="1">
    <source>
        <dbReference type="EMBL" id="CUS13317.1"/>
    </source>
</evidence>
<accession>A0A292Q3T3</accession>
<reference evidence="1" key="1">
    <citation type="submission" date="2015-10" db="EMBL/GenBank/DDBJ databases">
        <authorList>
            <person name="Regsiter A."/>
            <person name="william w."/>
        </authorList>
    </citation>
    <scope>NUCLEOTIDE SEQUENCE</scope>
    <source>
        <strain evidence="1">Montdore</strain>
    </source>
</reference>
<name>A0A292Q3T3_9PEZI</name>
<dbReference type="InterPro" id="IPR043519">
    <property type="entry name" value="NT_sf"/>
</dbReference>